<evidence type="ECO:0000313" key="2">
    <source>
        <dbReference type="Proteomes" id="UP000262371"/>
    </source>
</evidence>
<gene>
    <name evidence="1" type="ORF">DY926_12365</name>
</gene>
<keyword evidence="2" id="KW-1185">Reference proteome</keyword>
<comment type="caution">
    <text evidence="1">The sequence shown here is derived from an EMBL/GenBank/DDBJ whole genome shotgun (WGS) entry which is preliminary data.</text>
</comment>
<evidence type="ECO:0000313" key="1">
    <source>
        <dbReference type="EMBL" id="RFD19234.1"/>
    </source>
</evidence>
<dbReference type="Proteomes" id="UP000262371">
    <property type="component" value="Unassembled WGS sequence"/>
</dbReference>
<reference evidence="1 2" key="1">
    <citation type="submission" date="2018-08" db="EMBL/GenBank/DDBJ databases">
        <title>Komagataeibacter sp. AV 382.</title>
        <authorList>
            <person name="Skraban J."/>
            <person name="Trcek J."/>
        </authorList>
    </citation>
    <scope>NUCLEOTIDE SEQUENCE [LARGE SCALE GENOMIC DNA]</scope>
    <source>
        <strain evidence="1 2">AV 382</strain>
    </source>
</reference>
<dbReference type="AlphaFoldDB" id="A0A371YYC6"/>
<organism evidence="1 2">
    <name type="scientific">Komagataeibacter melaceti</name>
    <dbReference type="NCBI Taxonomy" id="2766577"/>
    <lineage>
        <taxon>Bacteria</taxon>
        <taxon>Pseudomonadati</taxon>
        <taxon>Pseudomonadota</taxon>
        <taxon>Alphaproteobacteria</taxon>
        <taxon>Acetobacterales</taxon>
        <taxon>Acetobacteraceae</taxon>
        <taxon>Komagataeibacter</taxon>
    </lineage>
</organism>
<proteinExistence type="predicted"/>
<dbReference type="EMBL" id="QUWV01000115">
    <property type="protein sequence ID" value="RFD19234.1"/>
    <property type="molecule type" value="Genomic_DNA"/>
</dbReference>
<protein>
    <submittedName>
        <fullName evidence="1">Uncharacterized protein</fullName>
    </submittedName>
</protein>
<name>A0A371YYC6_9PROT</name>
<sequence>MFQFLKAEIESIKNMMAGYNRNKEFKHITKYDEDCSEYILNKLRIIYEEIFTTIADGYLDNKYKEQTVKEMFEKYIILIRDMKFMNTEIRMEMNNIEDAYKYFISK</sequence>
<accession>A0A371YYC6</accession>